<dbReference type="GO" id="GO:0043565">
    <property type="term" value="F:sequence-specific DNA binding"/>
    <property type="evidence" value="ECO:0007669"/>
    <property type="project" value="TreeGrafter"/>
</dbReference>
<keyword evidence="4" id="KW-1185">Reference proteome</keyword>
<dbReference type="Proteomes" id="UP000199031">
    <property type="component" value="Unassembled WGS sequence"/>
</dbReference>
<dbReference type="OrthoDB" id="9788881at2"/>
<reference evidence="3 4" key="1">
    <citation type="submission" date="2016-10" db="EMBL/GenBank/DDBJ databases">
        <authorList>
            <person name="de Groot N.N."/>
        </authorList>
    </citation>
    <scope>NUCLEOTIDE SEQUENCE [LARGE SCALE GENOMIC DNA]</scope>
    <source>
        <strain evidence="3 4">DSM 28286</strain>
    </source>
</reference>
<keyword evidence="1" id="KW-1133">Transmembrane helix</keyword>
<evidence type="ECO:0000259" key="2">
    <source>
        <dbReference type="SMART" id="SM01321"/>
    </source>
</evidence>
<sequence>MPVRTKHSNDSSLYYITFTCFSWLPLFQLTNTYDMVYKWFNYLNEKKSIKTTAYVIMPNHLHCILFLRTADFSLDKIISNAKRFIAYEIIKRLQHSNQTDILQQLQDAVTAKEKAKGQLHTVFEESFDAKGIDNRKFFLQKLNYIHLNPIRGNYKLVNDWREY</sequence>
<dbReference type="GO" id="GO:0004803">
    <property type="term" value="F:transposase activity"/>
    <property type="evidence" value="ECO:0007669"/>
    <property type="project" value="InterPro"/>
</dbReference>
<keyword evidence="1" id="KW-0812">Transmembrane</keyword>
<dbReference type="InterPro" id="IPR036515">
    <property type="entry name" value="Transposase_17_sf"/>
</dbReference>
<gene>
    <name evidence="3" type="ORF">SAMN05444277_1015</name>
</gene>
<dbReference type="STRING" id="1465490.SAMN05444277_1015"/>
<dbReference type="PANTHER" id="PTHR36966">
    <property type="entry name" value="REP-ASSOCIATED TYROSINE TRANSPOSASE"/>
    <property type="match status" value="1"/>
</dbReference>
<keyword evidence="1" id="KW-0472">Membrane</keyword>
<evidence type="ECO:0000313" key="4">
    <source>
        <dbReference type="Proteomes" id="UP000199031"/>
    </source>
</evidence>
<dbReference type="Gene3D" id="3.30.70.1290">
    <property type="entry name" value="Transposase IS200-like"/>
    <property type="match status" value="1"/>
</dbReference>
<evidence type="ECO:0000313" key="3">
    <source>
        <dbReference type="EMBL" id="SFP52018.1"/>
    </source>
</evidence>
<dbReference type="SUPFAM" id="SSF143422">
    <property type="entry name" value="Transposase IS200-like"/>
    <property type="match status" value="1"/>
</dbReference>
<dbReference type="EMBL" id="FOXQ01000001">
    <property type="protein sequence ID" value="SFP52018.1"/>
    <property type="molecule type" value="Genomic_DNA"/>
</dbReference>
<dbReference type="AlphaFoldDB" id="A0A1I5R0H8"/>
<name>A0A1I5R0H8_9BACT</name>
<dbReference type="InterPro" id="IPR002686">
    <property type="entry name" value="Transposase_17"/>
</dbReference>
<protein>
    <submittedName>
        <fullName evidence="3">REP element-mobilizing transposase RayT</fullName>
    </submittedName>
</protein>
<dbReference type="RefSeq" id="WP_090653374.1">
    <property type="nucleotide sequence ID" value="NZ_FOXQ01000001.1"/>
</dbReference>
<dbReference type="SMART" id="SM01321">
    <property type="entry name" value="Y1_Tnp"/>
    <property type="match status" value="1"/>
</dbReference>
<dbReference type="PANTHER" id="PTHR36966:SF1">
    <property type="entry name" value="REP-ASSOCIATED TYROSINE TRANSPOSASE"/>
    <property type="match status" value="1"/>
</dbReference>
<organism evidence="3 4">
    <name type="scientific">Parafilimonas terrae</name>
    <dbReference type="NCBI Taxonomy" id="1465490"/>
    <lineage>
        <taxon>Bacteria</taxon>
        <taxon>Pseudomonadati</taxon>
        <taxon>Bacteroidota</taxon>
        <taxon>Chitinophagia</taxon>
        <taxon>Chitinophagales</taxon>
        <taxon>Chitinophagaceae</taxon>
        <taxon>Parafilimonas</taxon>
    </lineage>
</organism>
<accession>A0A1I5R0H8</accession>
<evidence type="ECO:0000256" key="1">
    <source>
        <dbReference type="SAM" id="Phobius"/>
    </source>
</evidence>
<dbReference type="InterPro" id="IPR052715">
    <property type="entry name" value="RAYT_transposase"/>
</dbReference>
<dbReference type="NCBIfam" id="NF047646">
    <property type="entry name" value="REP_Tyr_transpos"/>
    <property type="match status" value="1"/>
</dbReference>
<feature type="domain" description="Transposase IS200-like" evidence="2">
    <location>
        <begin position="9"/>
        <end position="148"/>
    </location>
</feature>
<proteinExistence type="predicted"/>
<dbReference type="GO" id="GO:0006313">
    <property type="term" value="P:DNA transposition"/>
    <property type="evidence" value="ECO:0007669"/>
    <property type="project" value="InterPro"/>
</dbReference>
<feature type="transmembrane region" description="Helical" evidence="1">
    <location>
        <begin position="12"/>
        <end position="30"/>
    </location>
</feature>